<evidence type="ECO:0000256" key="8">
    <source>
        <dbReference type="HAMAP-Rule" id="MF_01521"/>
    </source>
</evidence>
<dbReference type="GO" id="GO:0005886">
    <property type="term" value="C:plasma membrane"/>
    <property type="evidence" value="ECO:0007669"/>
    <property type="project" value="UniProtKB-SubCell"/>
</dbReference>
<reference evidence="9" key="2">
    <citation type="journal article" date="2021" name="PeerJ">
        <title>Extensive microbial diversity within the chicken gut microbiome revealed by metagenomics and culture.</title>
        <authorList>
            <person name="Gilroy R."/>
            <person name="Ravi A."/>
            <person name="Getino M."/>
            <person name="Pursley I."/>
            <person name="Horton D.L."/>
            <person name="Alikhan N.F."/>
            <person name="Baker D."/>
            <person name="Gharbi K."/>
            <person name="Hall N."/>
            <person name="Watson M."/>
            <person name="Adriaenssens E.M."/>
            <person name="Foster-Nyarko E."/>
            <person name="Jarju S."/>
            <person name="Secka A."/>
            <person name="Antonio M."/>
            <person name="Oren A."/>
            <person name="Chaudhuri R.R."/>
            <person name="La Ragione R."/>
            <person name="Hildebrand F."/>
            <person name="Pallen M.J."/>
        </authorList>
    </citation>
    <scope>NUCLEOTIDE SEQUENCE</scope>
    <source>
        <strain evidence="9">ChiSjej3B21-11622</strain>
    </source>
</reference>
<proteinExistence type="inferred from homology"/>
<organism evidence="9 10">
    <name type="scientific">Candidatus Limivivens merdigallinarum</name>
    <dbReference type="NCBI Taxonomy" id="2840859"/>
    <lineage>
        <taxon>Bacteria</taxon>
        <taxon>Bacillati</taxon>
        <taxon>Bacillota</taxon>
        <taxon>Clostridia</taxon>
        <taxon>Lachnospirales</taxon>
        <taxon>Lachnospiraceae</taxon>
        <taxon>Lachnospiraceae incertae sedis</taxon>
        <taxon>Candidatus Limivivens</taxon>
    </lineage>
</organism>
<dbReference type="GO" id="GO:0005384">
    <property type="term" value="F:manganese ion transmembrane transporter activity"/>
    <property type="evidence" value="ECO:0007669"/>
    <property type="project" value="UniProtKB-UniRule"/>
</dbReference>
<keyword evidence="2 8" id="KW-1003">Cell membrane</keyword>
<comment type="function">
    <text evidence="8">Probably functions as a manganese efflux pump.</text>
</comment>
<dbReference type="AlphaFoldDB" id="A0A9D0ZXT9"/>
<sequence>MSIFALFTLAVGLSMDAFAVSVCKGLALPKVKLWHMVLVGLWFGGFQALMPAIGYFLGAQFSSYISNFDHWIAFILLGIIGGSMIKEALEKDDEEECPDAGLGVKTMFLMAVATSIDALAVGVTLAFLKVDVVSSVLFIGVVTFVISAVGVRIGNIFGTKYKSKAELLGGIILIILGIKILLEHLMGG</sequence>
<evidence type="ECO:0000256" key="3">
    <source>
        <dbReference type="ARBA" id="ARBA00022692"/>
    </source>
</evidence>
<keyword evidence="6 8" id="KW-0472">Membrane</keyword>
<accession>A0A9D0ZXT9</accession>
<comment type="similarity">
    <text evidence="8">Belongs to the MntP (TC 9.B.29) family.</text>
</comment>
<keyword evidence="5 8" id="KW-0406">Ion transport</keyword>
<dbReference type="PANTHER" id="PTHR35529:SF1">
    <property type="entry name" value="MANGANESE EFFLUX PUMP MNTP-RELATED"/>
    <property type="match status" value="1"/>
</dbReference>
<dbReference type="InterPro" id="IPR022929">
    <property type="entry name" value="Put_MntP"/>
</dbReference>
<evidence type="ECO:0000313" key="9">
    <source>
        <dbReference type="EMBL" id="HIQ97886.1"/>
    </source>
</evidence>
<dbReference type="Pfam" id="PF02659">
    <property type="entry name" value="Mntp"/>
    <property type="match status" value="1"/>
</dbReference>
<evidence type="ECO:0000256" key="4">
    <source>
        <dbReference type="ARBA" id="ARBA00022989"/>
    </source>
</evidence>
<dbReference type="Proteomes" id="UP000886886">
    <property type="component" value="Unassembled WGS sequence"/>
</dbReference>
<feature type="transmembrane region" description="Helical" evidence="8">
    <location>
        <begin position="165"/>
        <end position="182"/>
    </location>
</feature>
<dbReference type="InterPro" id="IPR003810">
    <property type="entry name" value="Mntp/YtaF"/>
</dbReference>
<dbReference type="PANTHER" id="PTHR35529">
    <property type="entry name" value="MANGANESE EFFLUX PUMP MNTP-RELATED"/>
    <property type="match status" value="1"/>
</dbReference>
<gene>
    <name evidence="8" type="primary">mntP</name>
    <name evidence="9" type="ORF">IAB26_15155</name>
</gene>
<evidence type="ECO:0000256" key="5">
    <source>
        <dbReference type="ARBA" id="ARBA00023065"/>
    </source>
</evidence>
<protein>
    <recommendedName>
        <fullName evidence="8">Putative manganese efflux pump MntP</fullName>
    </recommendedName>
</protein>
<keyword evidence="3 8" id="KW-0812">Transmembrane</keyword>
<evidence type="ECO:0000256" key="1">
    <source>
        <dbReference type="ARBA" id="ARBA00022448"/>
    </source>
</evidence>
<evidence type="ECO:0000313" key="10">
    <source>
        <dbReference type="Proteomes" id="UP000886886"/>
    </source>
</evidence>
<keyword evidence="4 8" id="KW-1133">Transmembrane helix</keyword>
<dbReference type="HAMAP" id="MF_01521">
    <property type="entry name" value="MntP_pump"/>
    <property type="match status" value="1"/>
</dbReference>
<evidence type="ECO:0000256" key="7">
    <source>
        <dbReference type="ARBA" id="ARBA00023211"/>
    </source>
</evidence>
<keyword evidence="7 8" id="KW-0464">Manganese</keyword>
<evidence type="ECO:0000256" key="6">
    <source>
        <dbReference type="ARBA" id="ARBA00023136"/>
    </source>
</evidence>
<evidence type="ECO:0000256" key="2">
    <source>
        <dbReference type="ARBA" id="ARBA00022475"/>
    </source>
</evidence>
<feature type="transmembrane region" description="Helical" evidence="8">
    <location>
        <begin position="135"/>
        <end position="153"/>
    </location>
</feature>
<dbReference type="EMBL" id="DVFT01000222">
    <property type="protein sequence ID" value="HIQ97886.1"/>
    <property type="molecule type" value="Genomic_DNA"/>
</dbReference>
<comment type="caution">
    <text evidence="9">The sequence shown here is derived from an EMBL/GenBank/DDBJ whole genome shotgun (WGS) entry which is preliminary data.</text>
</comment>
<name>A0A9D0ZXT9_9FIRM</name>
<comment type="subcellular location">
    <subcellularLocation>
        <location evidence="8">Cell membrane</location>
        <topology evidence="8">Multi-pass membrane protein</topology>
    </subcellularLocation>
</comment>
<keyword evidence="1 8" id="KW-0813">Transport</keyword>
<feature type="transmembrane region" description="Helical" evidence="8">
    <location>
        <begin position="106"/>
        <end position="128"/>
    </location>
</feature>
<feature type="transmembrane region" description="Helical" evidence="8">
    <location>
        <begin position="68"/>
        <end position="86"/>
    </location>
</feature>
<feature type="transmembrane region" description="Helical" evidence="8">
    <location>
        <begin position="35"/>
        <end position="56"/>
    </location>
</feature>
<reference evidence="9" key="1">
    <citation type="submission" date="2020-10" db="EMBL/GenBank/DDBJ databases">
        <authorList>
            <person name="Gilroy R."/>
        </authorList>
    </citation>
    <scope>NUCLEOTIDE SEQUENCE</scope>
    <source>
        <strain evidence="9">ChiSjej3B21-11622</strain>
    </source>
</reference>